<organism evidence="2 3">
    <name type="scientific">Actinopolyspora mzabensis</name>
    <dbReference type="NCBI Taxonomy" id="995066"/>
    <lineage>
        <taxon>Bacteria</taxon>
        <taxon>Bacillati</taxon>
        <taxon>Actinomycetota</taxon>
        <taxon>Actinomycetes</taxon>
        <taxon>Actinopolysporales</taxon>
        <taxon>Actinopolysporaceae</taxon>
        <taxon>Actinopolyspora</taxon>
    </lineage>
</organism>
<dbReference type="OrthoDB" id="5193049at2"/>
<feature type="transmembrane region" description="Helical" evidence="1">
    <location>
        <begin position="57"/>
        <end position="75"/>
    </location>
</feature>
<keyword evidence="1" id="KW-0812">Transmembrane</keyword>
<proteinExistence type="predicted"/>
<dbReference type="EMBL" id="FNFM01000003">
    <property type="protein sequence ID" value="SDK01184.1"/>
    <property type="molecule type" value="Genomic_DNA"/>
</dbReference>
<keyword evidence="1" id="KW-1133">Transmembrane helix</keyword>
<reference evidence="3" key="1">
    <citation type="submission" date="2016-10" db="EMBL/GenBank/DDBJ databases">
        <authorList>
            <person name="Varghese N."/>
            <person name="Submissions S."/>
        </authorList>
    </citation>
    <scope>NUCLEOTIDE SEQUENCE [LARGE SCALE GENOMIC DNA]</scope>
    <source>
        <strain evidence="3">DSM 45460</strain>
    </source>
</reference>
<accession>A0A1G8YFM3</accession>
<sequence length="105" mass="11883">MKKPTITRNDIYIAAAGPAMGLLVAMFTLHWDWLFAGILLSATGLVWLRLRRAAVDWSVRTGVLALLLGLLLWLWLDDARWAILGLFPLVFVFIRKLAATVDQHR</sequence>
<dbReference type="RefSeq" id="WP_092627163.1">
    <property type="nucleotide sequence ID" value="NZ_FNFM01000003.1"/>
</dbReference>
<name>A0A1G8YFM3_ACTMZ</name>
<evidence type="ECO:0000313" key="2">
    <source>
        <dbReference type="EMBL" id="SDK01184.1"/>
    </source>
</evidence>
<gene>
    <name evidence="2" type="ORF">SAMN04487820_103409</name>
</gene>
<keyword evidence="3" id="KW-1185">Reference proteome</keyword>
<protein>
    <submittedName>
        <fullName evidence="2">Uncharacterized protein</fullName>
    </submittedName>
</protein>
<evidence type="ECO:0000256" key="1">
    <source>
        <dbReference type="SAM" id="Phobius"/>
    </source>
</evidence>
<feature type="transmembrane region" description="Helical" evidence="1">
    <location>
        <begin position="81"/>
        <end position="98"/>
    </location>
</feature>
<evidence type="ECO:0000313" key="3">
    <source>
        <dbReference type="Proteomes" id="UP000199213"/>
    </source>
</evidence>
<keyword evidence="1" id="KW-0472">Membrane</keyword>
<dbReference type="Proteomes" id="UP000199213">
    <property type="component" value="Unassembled WGS sequence"/>
</dbReference>
<feature type="transmembrane region" description="Helical" evidence="1">
    <location>
        <begin position="33"/>
        <end position="50"/>
    </location>
</feature>
<feature type="transmembrane region" description="Helical" evidence="1">
    <location>
        <begin position="12"/>
        <end position="27"/>
    </location>
</feature>
<dbReference type="AlphaFoldDB" id="A0A1G8YFM3"/>